<reference evidence="2" key="1">
    <citation type="journal article" date="2020" name="bioRxiv">
        <title>Comparative genomics of Chlamydomonas.</title>
        <authorList>
            <person name="Craig R.J."/>
            <person name="Hasan A.R."/>
            <person name="Ness R.W."/>
            <person name="Keightley P.D."/>
        </authorList>
    </citation>
    <scope>NUCLEOTIDE SEQUENCE</scope>
    <source>
        <strain evidence="2">CCAP 11/173</strain>
    </source>
</reference>
<accession>A0A835TB66</accession>
<feature type="region of interest" description="Disordered" evidence="1">
    <location>
        <begin position="501"/>
        <end position="597"/>
    </location>
</feature>
<feature type="region of interest" description="Disordered" evidence="1">
    <location>
        <begin position="751"/>
        <end position="774"/>
    </location>
</feature>
<evidence type="ECO:0000256" key="1">
    <source>
        <dbReference type="SAM" id="MobiDB-lite"/>
    </source>
</evidence>
<evidence type="ECO:0000313" key="3">
    <source>
        <dbReference type="Proteomes" id="UP000613740"/>
    </source>
</evidence>
<keyword evidence="3" id="KW-1185">Reference proteome</keyword>
<dbReference type="OrthoDB" id="546615at2759"/>
<dbReference type="Proteomes" id="UP000613740">
    <property type="component" value="Unassembled WGS sequence"/>
</dbReference>
<feature type="region of interest" description="Disordered" evidence="1">
    <location>
        <begin position="1"/>
        <end position="33"/>
    </location>
</feature>
<organism evidence="2 3">
    <name type="scientific">Chlamydomonas schloesseri</name>
    <dbReference type="NCBI Taxonomy" id="2026947"/>
    <lineage>
        <taxon>Eukaryota</taxon>
        <taxon>Viridiplantae</taxon>
        <taxon>Chlorophyta</taxon>
        <taxon>core chlorophytes</taxon>
        <taxon>Chlorophyceae</taxon>
        <taxon>CS clade</taxon>
        <taxon>Chlamydomonadales</taxon>
        <taxon>Chlamydomonadaceae</taxon>
        <taxon>Chlamydomonas</taxon>
    </lineage>
</organism>
<feature type="compositionally biased region" description="Gly residues" evidence="1">
    <location>
        <begin position="659"/>
        <end position="668"/>
    </location>
</feature>
<gene>
    <name evidence="2" type="ORF">HYH02_012142</name>
</gene>
<feature type="compositionally biased region" description="Polar residues" evidence="1">
    <location>
        <begin position="568"/>
        <end position="582"/>
    </location>
</feature>
<sequence length="1972" mass="201558">MENKGLRRRGRDSQSPTEPGAEFGPDDKPARRSFEPPAAQRLTLRQLSNAVKSALHAAVRPQALVLSRDYTRFLSSRMEMKTLCWQAFRVVAEGSYLLAHGLHFDNLVMQVFMTGHLACVLLHVFNRGCWMRWREEICMGMNIMYSTVSFLKLFNVVPRLPREDNFLMKYLVLYLADAYFCQVPVHKFYKLQFADAALRWWWWRLYNVMPGMPYGVLIGTSLAWQAFLLTFSASLQAGHVAEFVRLNGASAGAAGTGGPAATTLSAAGPASPARAMRPLLPPAAAARSPSFGCAPASSERADATPLVSAAAAGAGAPQVPACTAEPHGLASLALLHEARASLAALSAGDHGAHRGSHSQLHHALAAAGAFTHGSLLGSSRSSGRLSSSVVASEYMAALSSVGSGPSSYLLSHEPRWSQLVTAALQSGNPGVITAPVCSSRTGTVQLYLTAADPAHLPPRWVDRVAAAFRQGAPGWHLVSASCRRGSLVVHLDLVGITPLEPHTPAQVAQPHSHPQHAHSQPQTQPQPPRRRAQPRDLQANSTSETRRRQPGALVQPCVPPCPAAPPNSFESATVCNPEQRNPNGHLGHQPHQPEQAEPEKLALGLHSGALELPPGSREALEAYLDHLDPSDVLDILGLEGLPEPQLGDVIALQSEGLRARGGYGGGRTDAGAGDERSPGSRSSSSCGSSSSPAEGVEGGAGEGCVRLFRVVESRPLRNCATLLRQAEVDRHNQQSGLQPRAPDPVAAWVAASGHAAQHPSGGGAQPAVAGTPGRAQATAAMDSAAASPASAAAQPGVSVGCNYSCLPGELECAADTGGDLMCGLRTPELPSRGRRWQKLRLQPASKAWHEAFGSLGGRSQPSNNTDVQHSSKAHQAVDSAIALLESGDIKGINWEQLETQGSIGNTLAELLGTSGGRAVGVGAANTPCVPRIQSAEMGAAAGRLRGVHPHAFGEQLLCLGVLDSLQGPLVRPSVASGACALPAAAAGHGAGFVTEAGLLAAAAPWRHVTPHDILLDRRVVVLDPLEAGKAAGSCLQLRFTCPANAVPGIKVVLRHISPRAFVTGLHCAAQAEEVSRTLQPSSLEASGCDTPDTAEQCLTIQLAISSSLSAAPSVGPSETAASLHPAAAVDEGPGLVHVELWHQRRRLSSHPVLLLSAACDATHCTNEEPAAVAVGAQKGHERKTQQQQQACDVAALCEEVEVHVRELLAAGHDAVANQLLEDLGTWLAQVAAVERGLVKDPTAAAAATQRIAQVMHLHHFQGGHVAADLLAAAWAPKGAAQQALTATVPSTIAEGTGVQPHSGSADIRSAGKPTYAAASAVAGVVRGSAPDALLQLLLCQGNMLLAVAVEAGASQLAAHLKDLLCGPLAVPLRRVLDSSTTPLTSLPLLHAAIKSGSTNMVAQVVGWHRAAGTPPYEMWTAEVLVHAASLVPNPAGSALEGGGLDVAQGAVEGDDEEDDGGDEFFETLLSAAASSKAAVGGGAIKPIRPPFWSRGYSNSPGGCAVQVPRVQSKRAGSSGSAVSHVSCFTGTGTGTASTGGRAHGRDSAQPHATPGAGLQVAGGPSAAGSSAADLAAAPLRAVAVGHGGRDREGSTPVIHVQRQERWEADAAEYASSSCAASHDAAALLLGTHTSRSCANTFAAATPAAACGSRGGTTVAATTAAAPLAAAAGSSGGAADAGTAGAPLVLLDGGLLLVTPLHLALAMPDCGRLLAHILDSYPEAKNIWDASAHAARSAAGSSAAASPRSGISADDQQDLEQLSVRHLPAAASPSPVGCGPQGAAAPAQRAGAAGAAAGDAAAQASEAARSSGSFVSDCGTLGTDAATATARTSAACEGSCYSRAASRPSAQLRPVSGGMGPAGSGYLLQSDTRLRSAARPLLANAAPGLQRIAGGVCPDGVAGGIVDEENKAADMQFVSSPVTRAACSGREAAAAVGAHAAGVGGHAQPTALLQGLCWGRAGAHASTYQQELQ</sequence>
<feature type="compositionally biased region" description="Basic residues" evidence="1">
    <location>
        <begin position="1"/>
        <end position="10"/>
    </location>
</feature>
<protein>
    <submittedName>
        <fullName evidence="2">Uncharacterized protein</fullName>
    </submittedName>
</protein>
<feature type="compositionally biased region" description="Low complexity" evidence="1">
    <location>
        <begin position="504"/>
        <end position="523"/>
    </location>
</feature>
<dbReference type="EMBL" id="JAEHOD010000055">
    <property type="protein sequence ID" value="KAG2434946.1"/>
    <property type="molecule type" value="Genomic_DNA"/>
</dbReference>
<evidence type="ECO:0000313" key="2">
    <source>
        <dbReference type="EMBL" id="KAG2434946.1"/>
    </source>
</evidence>
<comment type="caution">
    <text evidence="2">The sequence shown here is derived from an EMBL/GenBank/DDBJ whole genome shotgun (WGS) entry which is preliminary data.</text>
</comment>
<feature type="region of interest" description="Disordered" evidence="1">
    <location>
        <begin position="1533"/>
        <end position="1569"/>
    </location>
</feature>
<name>A0A835TB66_9CHLO</name>
<feature type="region of interest" description="Disordered" evidence="1">
    <location>
        <begin position="659"/>
        <end position="699"/>
    </location>
</feature>
<feature type="compositionally biased region" description="Low complexity" evidence="1">
    <location>
        <begin position="679"/>
        <end position="695"/>
    </location>
</feature>
<proteinExistence type="predicted"/>